<sequence>MSWISTAWSKIDHAKAAILKTTRLSFQREPLSLLDPMSEFDSTDINTYNFCKLEALLVETEADLERMQHIGHTDADHRHDALLRRTRTILRSLDDHKNREWDRVKIESVLRQTQEHLANNGPLMLSALSKARGEKARGLQPFVLAAFIMVTVLHSIAATARLKSQYILATIEAVLYGAFVFSNVAASSGPTLNLLQANVLRNFPQDARTAMAALGVEPDGVTHFACCSKCGDTYSPNRRRPDDAYPHFCSNRETDKPICGNPLVYQQTHVPTTKNGPSRTTWEPFQIFPYRTCSSWIADLFQRPGLDLLARAAWEPVLRPLKTRWHDIWDAPVLRDFLGPDKKTLFARQPDGAVHLIFSMFVDWFNPHGNKKAGKSHSIGVIYLACHNLPPHLRYLPENIYLAGVIPGPKEPELHQLNHFLRPLIDELVILWERGLYLPQTASRSAGLPVLARVLAPGSRVMI</sequence>
<proteinExistence type="predicted"/>
<reference evidence="1" key="1">
    <citation type="submission" date="2022-08" db="EMBL/GenBank/DDBJ databases">
        <title>Genome Sequence of Pycnoporus sanguineus.</title>
        <authorList>
            <person name="Buettner E."/>
        </authorList>
    </citation>
    <scope>NUCLEOTIDE SEQUENCE</scope>
    <source>
        <strain evidence="1">CG-C14</strain>
    </source>
</reference>
<gene>
    <name evidence="1" type="ORF">NUW54_g11804</name>
</gene>
<evidence type="ECO:0000313" key="1">
    <source>
        <dbReference type="EMBL" id="KAJ2974975.1"/>
    </source>
</evidence>
<name>A0ACC1N6R4_9APHY</name>
<comment type="caution">
    <text evidence="1">The sequence shown here is derived from an EMBL/GenBank/DDBJ whole genome shotgun (WGS) entry which is preliminary data.</text>
</comment>
<organism evidence="1 2">
    <name type="scientific">Trametes sanguinea</name>
    <dbReference type="NCBI Taxonomy" id="158606"/>
    <lineage>
        <taxon>Eukaryota</taxon>
        <taxon>Fungi</taxon>
        <taxon>Dikarya</taxon>
        <taxon>Basidiomycota</taxon>
        <taxon>Agaricomycotina</taxon>
        <taxon>Agaricomycetes</taxon>
        <taxon>Polyporales</taxon>
        <taxon>Polyporaceae</taxon>
        <taxon>Trametes</taxon>
    </lineage>
</organism>
<evidence type="ECO:0000313" key="2">
    <source>
        <dbReference type="Proteomes" id="UP001144978"/>
    </source>
</evidence>
<protein>
    <submittedName>
        <fullName evidence="1">Uncharacterized protein</fullName>
    </submittedName>
</protein>
<dbReference type="Proteomes" id="UP001144978">
    <property type="component" value="Unassembled WGS sequence"/>
</dbReference>
<accession>A0ACC1N6R4</accession>
<dbReference type="EMBL" id="JANSHE010004758">
    <property type="protein sequence ID" value="KAJ2974975.1"/>
    <property type="molecule type" value="Genomic_DNA"/>
</dbReference>
<keyword evidence="2" id="KW-1185">Reference proteome</keyword>